<keyword evidence="3" id="KW-1185">Reference proteome</keyword>
<organism evidence="2 3">
    <name type="scientific">Jejubacter calystegiae</name>
    <dbReference type="NCBI Taxonomy" id="2579935"/>
    <lineage>
        <taxon>Bacteria</taxon>
        <taxon>Pseudomonadati</taxon>
        <taxon>Pseudomonadota</taxon>
        <taxon>Gammaproteobacteria</taxon>
        <taxon>Enterobacterales</taxon>
        <taxon>Enterobacteriaceae</taxon>
        <taxon>Jejubacter</taxon>
    </lineage>
</organism>
<feature type="signal peptide" evidence="1">
    <location>
        <begin position="1"/>
        <end position="22"/>
    </location>
</feature>
<protein>
    <submittedName>
        <fullName evidence="2">Uncharacterized protein</fullName>
    </submittedName>
</protein>
<dbReference type="EMBL" id="CP040428">
    <property type="protein sequence ID" value="QCT21057.1"/>
    <property type="molecule type" value="Genomic_DNA"/>
</dbReference>
<evidence type="ECO:0000313" key="3">
    <source>
        <dbReference type="Proteomes" id="UP000302163"/>
    </source>
</evidence>
<gene>
    <name evidence="2" type="ORF">FEM41_16085</name>
</gene>
<dbReference type="RefSeq" id="WP_138097216.1">
    <property type="nucleotide sequence ID" value="NZ_CP040428.1"/>
</dbReference>
<dbReference type="KEGG" id="izh:FEM41_16085"/>
<sequence length="74" mass="7612">MKMIKTTATAIVLSALSFGAFAAQPAQPVADQTLTAQRASDVEAGSNIMPGALSTGQTMDQAFDVHTLVAGDWS</sequence>
<accession>A0A4V1G7W4</accession>
<evidence type="ECO:0000256" key="1">
    <source>
        <dbReference type="SAM" id="SignalP"/>
    </source>
</evidence>
<keyword evidence="1" id="KW-0732">Signal</keyword>
<evidence type="ECO:0000313" key="2">
    <source>
        <dbReference type="EMBL" id="QCT21057.1"/>
    </source>
</evidence>
<reference evidence="2 3" key="1">
    <citation type="submission" date="2019-05" db="EMBL/GenBank/DDBJ databases">
        <title>Complete genome sequence of Izhakiella calystegiae KSNA2, an endophyte isolated from beach morning glory (Calystegia soldanella).</title>
        <authorList>
            <person name="Jiang L."/>
            <person name="Jeong J.C."/>
            <person name="Kim C.Y."/>
            <person name="Kim D.H."/>
            <person name="Kim S.W."/>
            <person name="Lee j."/>
        </authorList>
    </citation>
    <scope>NUCLEOTIDE SEQUENCE [LARGE SCALE GENOMIC DNA]</scope>
    <source>
        <strain evidence="2 3">KSNA2</strain>
    </source>
</reference>
<proteinExistence type="predicted"/>
<dbReference type="AlphaFoldDB" id="A0A4V1G7W4"/>
<name>A0A4V1G7W4_9ENTR</name>
<feature type="chain" id="PRO_5020499810" evidence="1">
    <location>
        <begin position="23"/>
        <end position="74"/>
    </location>
</feature>
<dbReference type="Proteomes" id="UP000302163">
    <property type="component" value="Chromosome"/>
</dbReference>
<dbReference type="OrthoDB" id="6625426at2"/>